<dbReference type="AlphaFoldDB" id="A0A1F6G7K4"/>
<proteinExistence type="predicted"/>
<dbReference type="EMBL" id="MFNE01000043">
    <property type="protein sequence ID" value="OGG94077.1"/>
    <property type="molecule type" value="Genomic_DNA"/>
</dbReference>
<dbReference type="Proteomes" id="UP000178449">
    <property type="component" value="Unassembled WGS sequence"/>
</dbReference>
<dbReference type="STRING" id="1817772.A2527_09505"/>
<reference evidence="1 2" key="1">
    <citation type="journal article" date="2016" name="Nat. Commun.">
        <title>Thousands of microbial genomes shed light on interconnected biogeochemical processes in an aquifer system.</title>
        <authorList>
            <person name="Anantharaman K."/>
            <person name="Brown C.T."/>
            <person name="Hug L.A."/>
            <person name="Sharon I."/>
            <person name="Castelle C.J."/>
            <person name="Probst A.J."/>
            <person name="Thomas B.C."/>
            <person name="Singh A."/>
            <person name="Wilkins M.J."/>
            <person name="Karaoz U."/>
            <person name="Brodie E.L."/>
            <person name="Williams K.H."/>
            <person name="Hubbard S.S."/>
            <person name="Banfield J.F."/>
        </authorList>
    </citation>
    <scope>NUCLEOTIDE SEQUENCE [LARGE SCALE GENOMIC DNA]</scope>
</reference>
<name>A0A1F6G7K4_9PROT</name>
<comment type="caution">
    <text evidence="1">The sequence shown here is derived from an EMBL/GenBank/DDBJ whole genome shotgun (WGS) entry which is preliminary data.</text>
</comment>
<sequence>MNLLITFLALLMVADSFFALTNLRKVQNWLEDYFPNLDIKKLALVEGVAGLLILLLKLVSHSLI</sequence>
<protein>
    <submittedName>
        <fullName evidence="1">Uncharacterized protein</fullName>
    </submittedName>
</protein>
<accession>A0A1F6G7K4</accession>
<gene>
    <name evidence="1" type="ORF">A2527_09505</name>
</gene>
<evidence type="ECO:0000313" key="2">
    <source>
        <dbReference type="Proteomes" id="UP000178449"/>
    </source>
</evidence>
<organism evidence="1 2">
    <name type="scientific">Candidatus Lambdaproteobacteria bacterium RIFOXYD2_FULL_50_16</name>
    <dbReference type="NCBI Taxonomy" id="1817772"/>
    <lineage>
        <taxon>Bacteria</taxon>
        <taxon>Pseudomonadati</taxon>
        <taxon>Pseudomonadota</taxon>
        <taxon>Candidatus Lambdaproteobacteria</taxon>
    </lineage>
</organism>
<evidence type="ECO:0000313" key="1">
    <source>
        <dbReference type="EMBL" id="OGG94077.1"/>
    </source>
</evidence>